<protein>
    <recommendedName>
        <fullName evidence="5">Secreted protein</fullName>
    </recommendedName>
</protein>
<evidence type="ECO:0008006" key="5">
    <source>
        <dbReference type="Google" id="ProtNLM"/>
    </source>
</evidence>
<gene>
    <name evidence="3" type="ORF">K5L39_19865</name>
</gene>
<keyword evidence="2" id="KW-0732">Signal</keyword>
<sequence length="108" mass="11254">MRKVIDSSARTLAVVAVLVAVPVMGVCVPAHAGPPGTDDPHTPNPEFNYCPGGGSGNPGSYWCDGEPYPDGSFWHMFKQAHTWHGYCVIDKGNPLPPPAPPGGCDGAV</sequence>
<comment type="caution">
    <text evidence="3">The sequence shown here is derived from an EMBL/GenBank/DDBJ whole genome shotgun (WGS) entry which is preliminary data.</text>
</comment>
<evidence type="ECO:0000256" key="1">
    <source>
        <dbReference type="SAM" id="MobiDB-lite"/>
    </source>
</evidence>
<name>A0ABU5Z209_9MYCO</name>
<evidence type="ECO:0000313" key="4">
    <source>
        <dbReference type="Proteomes" id="UP001299283"/>
    </source>
</evidence>
<dbReference type="Proteomes" id="UP001299283">
    <property type="component" value="Unassembled WGS sequence"/>
</dbReference>
<keyword evidence="4" id="KW-1185">Reference proteome</keyword>
<evidence type="ECO:0000256" key="2">
    <source>
        <dbReference type="SAM" id="SignalP"/>
    </source>
</evidence>
<evidence type="ECO:0000313" key="3">
    <source>
        <dbReference type="EMBL" id="MEB3071440.1"/>
    </source>
</evidence>
<dbReference type="EMBL" id="JAYJJQ010000026">
    <property type="protein sequence ID" value="MEB3071440.1"/>
    <property type="molecule type" value="Genomic_DNA"/>
</dbReference>
<feature type="signal peptide" evidence="2">
    <location>
        <begin position="1"/>
        <end position="32"/>
    </location>
</feature>
<feature type="region of interest" description="Disordered" evidence="1">
    <location>
        <begin position="31"/>
        <end position="50"/>
    </location>
</feature>
<feature type="chain" id="PRO_5047337965" description="Secreted protein" evidence="2">
    <location>
        <begin position="33"/>
        <end position="108"/>
    </location>
</feature>
<reference evidence="3 4" key="1">
    <citation type="submission" date="2023-12" db="EMBL/GenBank/DDBJ databases">
        <title>Description of new species of Mycobacterium terrae complex isolated from sewage at the Sao Paulo Zoological Park Foundation in Brazil.</title>
        <authorList>
            <person name="Romagnoli C.L."/>
            <person name="Conceicao E.C."/>
            <person name="Machado E."/>
            <person name="Barreto L.B.P.F."/>
            <person name="Sharma A."/>
            <person name="Silva N.M."/>
            <person name="Marques L.E."/>
            <person name="Juliana M.A."/>
            <person name="Lourenco M.C.S."/>
            <person name="Digiampietri L.A."/>
            <person name="Suffys P.N."/>
            <person name="Viana-Niero C."/>
        </authorList>
    </citation>
    <scope>NUCLEOTIDE SEQUENCE [LARGE SCALE GENOMIC DNA]</scope>
    <source>
        <strain evidence="3 4">MYC017</strain>
    </source>
</reference>
<organism evidence="3 4">
    <name type="scientific">[Mycobacterium] vasticus</name>
    <dbReference type="NCBI Taxonomy" id="2875777"/>
    <lineage>
        <taxon>Bacteria</taxon>
        <taxon>Bacillati</taxon>
        <taxon>Actinomycetota</taxon>
        <taxon>Actinomycetes</taxon>
        <taxon>Mycobacteriales</taxon>
        <taxon>Mycobacteriaceae</taxon>
        <taxon>Mycolicibacter</taxon>
    </lineage>
</organism>
<dbReference type="RefSeq" id="WP_225398230.1">
    <property type="nucleotide sequence ID" value="NZ_JAYJJQ010000026.1"/>
</dbReference>
<proteinExistence type="predicted"/>
<accession>A0ABU5Z209</accession>